<reference evidence="1" key="1">
    <citation type="submission" date="2018-06" db="EMBL/GenBank/DDBJ databases">
        <authorList>
            <person name="Zhirakovskaya E."/>
        </authorList>
    </citation>
    <scope>NUCLEOTIDE SEQUENCE</scope>
</reference>
<organism evidence="1">
    <name type="scientific">hydrothermal vent metagenome</name>
    <dbReference type="NCBI Taxonomy" id="652676"/>
    <lineage>
        <taxon>unclassified sequences</taxon>
        <taxon>metagenomes</taxon>
        <taxon>ecological metagenomes</taxon>
    </lineage>
</organism>
<protein>
    <submittedName>
        <fullName evidence="1">Uncharacterized protein</fullName>
    </submittedName>
</protein>
<name>A0A3B0UEJ2_9ZZZZ</name>
<proteinExistence type="predicted"/>
<gene>
    <name evidence="1" type="ORF">MNBD_BACTEROID06-337</name>
</gene>
<evidence type="ECO:0000313" key="1">
    <source>
        <dbReference type="EMBL" id="VAW29415.1"/>
    </source>
</evidence>
<sequence length="67" mass="7486">MHLLSSSKLKALFLLPVLLLLFSFGEGDKEIPTFPLAENAISTTDFTIEDTGIEPIIPEKENTFYID</sequence>
<dbReference type="EMBL" id="UOES01000566">
    <property type="protein sequence ID" value="VAW29415.1"/>
    <property type="molecule type" value="Genomic_DNA"/>
</dbReference>
<accession>A0A3B0UEJ2</accession>
<feature type="non-terminal residue" evidence="1">
    <location>
        <position position="67"/>
    </location>
</feature>
<dbReference type="AlphaFoldDB" id="A0A3B0UEJ2"/>